<dbReference type="GO" id="GO:0032259">
    <property type="term" value="P:methylation"/>
    <property type="evidence" value="ECO:0007669"/>
    <property type="project" value="UniProtKB-KW"/>
</dbReference>
<keyword evidence="2 4" id="KW-0808">Transferase</keyword>
<dbReference type="Pfam" id="PF05958">
    <property type="entry name" value="tRNA_U5-meth_tr"/>
    <property type="match status" value="1"/>
</dbReference>
<dbReference type="PROSITE" id="PS01230">
    <property type="entry name" value="TRMA_1"/>
    <property type="match status" value="1"/>
</dbReference>
<comment type="caution">
    <text evidence="4">Lacks conserved residue(s) required for the propagation of feature annotation.</text>
</comment>
<feature type="compositionally biased region" description="Polar residues" evidence="7">
    <location>
        <begin position="499"/>
        <end position="522"/>
    </location>
</feature>
<dbReference type="CDD" id="cd02440">
    <property type="entry name" value="AdoMet_MTases"/>
    <property type="match status" value="1"/>
</dbReference>
<feature type="region of interest" description="Disordered" evidence="7">
    <location>
        <begin position="499"/>
        <end position="525"/>
    </location>
</feature>
<dbReference type="InterPro" id="IPR010280">
    <property type="entry name" value="U5_MeTrfase_fam"/>
</dbReference>
<feature type="region of interest" description="Disordered" evidence="7">
    <location>
        <begin position="342"/>
        <end position="363"/>
    </location>
</feature>
<dbReference type="InterPro" id="IPR029063">
    <property type="entry name" value="SAM-dependent_MTases_sf"/>
</dbReference>
<dbReference type="InterPro" id="IPR030390">
    <property type="entry name" value="MeTrfase_TrmA_AS"/>
</dbReference>
<dbReference type="InterPro" id="IPR045850">
    <property type="entry name" value="TRM2_met"/>
</dbReference>
<dbReference type="GO" id="GO:0003723">
    <property type="term" value="F:RNA binding"/>
    <property type="evidence" value="ECO:0007669"/>
    <property type="project" value="TreeGrafter"/>
</dbReference>
<dbReference type="PANTHER" id="PTHR45904:SF2">
    <property type="entry name" value="TRNA (URACIL-5-)-METHYLTRANSFERASE HOMOLOG A"/>
    <property type="match status" value="1"/>
</dbReference>
<dbReference type="GO" id="GO:0008173">
    <property type="term" value="F:RNA methyltransferase activity"/>
    <property type="evidence" value="ECO:0007669"/>
    <property type="project" value="EnsemblPlants"/>
</dbReference>
<evidence type="ECO:0000256" key="6">
    <source>
        <dbReference type="SAM" id="Coils"/>
    </source>
</evidence>
<evidence type="ECO:0000256" key="7">
    <source>
        <dbReference type="SAM" id="MobiDB-lite"/>
    </source>
</evidence>
<organism evidence="9 10">
    <name type="scientific">Chara braunii</name>
    <name type="common">Braun's stonewort</name>
    <dbReference type="NCBI Taxonomy" id="69332"/>
    <lineage>
        <taxon>Eukaryota</taxon>
        <taxon>Viridiplantae</taxon>
        <taxon>Streptophyta</taxon>
        <taxon>Charophyceae</taxon>
        <taxon>Charales</taxon>
        <taxon>Characeae</taxon>
        <taxon>Chara</taxon>
    </lineage>
</organism>
<feature type="binding site" evidence="4">
    <location>
        <position position="230"/>
    </location>
    <ligand>
        <name>S-adenosyl-L-methionine</name>
        <dbReference type="ChEBI" id="CHEBI:59789"/>
    </ligand>
</feature>
<evidence type="ECO:0000256" key="5">
    <source>
        <dbReference type="PROSITE-ProRule" id="PRU10015"/>
    </source>
</evidence>
<feature type="active site" evidence="5">
    <location>
        <position position="562"/>
    </location>
</feature>
<evidence type="ECO:0000313" key="9">
    <source>
        <dbReference type="EMBL" id="GBG71314.1"/>
    </source>
</evidence>
<dbReference type="SUPFAM" id="SSF53335">
    <property type="entry name" value="S-adenosyl-L-methionine-dependent methyltransferases"/>
    <property type="match status" value="1"/>
</dbReference>
<dbReference type="Gene3D" id="3.40.50.150">
    <property type="entry name" value="Vaccinia Virus protein VP39"/>
    <property type="match status" value="2"/>
</dbReference>
<dbReference type="EMBL" id="BFEA01000144">
    <property type="protein sequence ID" value="GBG71314.1"/>
    <property type="molecule type" value="Genomic_DNA"/>
</dbReference>
<dbReference type="AlphaFoldDB" id="A0A388KMN0"/>
<feature type="binding site" evidence="4">
    <location>
        <position position="280"/>
    </location>
    <ligand>
        <name>S-adenosyl-L-methionine</name>
        <dbReference type="ChEBI" id="CHEBI:59789"/>
    </ligand>
</feature>
<keyword evidence="10" id="KW-1185">Reference proteome</keyword>
<dbReference type="PANTHER" id="PTHR45904">
    <property type="entry name" value="TRNA (URACIL-5-)-METHYLTRANSFERASE"/>
    <property type="match status" value="1"/>
</dbReference>
<comment type="similarity">
    <text evidence="4">Belongs to the class I-like SAM-binding methyltransferase superfamily. RNA M5U methyltransferase family.</text>
</comment>
<feature type="compositionally biased region" description="Basic and acidic residues" evidence="7">
    <location>
        <begin position="353"/>
        <end position="362"/>
    </location>
</feature>
<accession>A0A388KMN0</accession>
<comment type="caution">
    <text evidence="9">The sequence shown here is derived from an EMBL/GenBank/DDBJ whole genome shotgun (WGS) entry which is preliminary data.</text>
</comment>
<feature type="coiled-coil region" evidence="6">
    <location>
        <begin position="17"/>
        <end position="69"/>
    </location>
</feature>
<sequence length="645" mass="69531">MTGSVLGMPGQLANESIAEYRQRLEAHLALIEAEEQRQAAAEAACLQAEAAATAEKQRLQAEAEADTQEFVRGSKFPVWDKCKGSGVWRMLSVREGRAASLHTLTSDLPPDHHSPPPIEQVMLVVQCCPKGIDEKELSEEYKRMSGFLADRAHSCDPPLPLTALVVQHYDGVSNSAPADCPLIPLLIPKPKVPEHMEVADGEPQDGEPLLHIHEHLAGLKFRISPTAFFQVNTSAAERLYALAGDWAKLGPTTLLFDVCCGTGTIGLTLAHRVGKVIGIELNEAAVADANVNAEINQIKNCEFVAGKAEAVMDRLLQWYSSDIAAVGTDSADRGAAVTAVTVSPRQGGTEDIDDRRKDDESSTKTVILAQSREDNDINDAVRDKSVCGASRIKDLEAEKTQQREVVIPQAPRDASSCALGQLSPDGTTQDGDAKMGLGDHPLRYLGTNLVGPEVVLSNSHNEPIGKSTGEGIHENEGGVKKTGVQTLDSAVKDGMMQQEMTGPRPTTINDETPRTNPGSTPQGKKYSDVVAIVDPPRGGLHPTVLRNLRTHSRIRRLVYVSCNVETLAANAIELCTPLFDDDDKSTVKGSGGGGWYPMRGLGGTGLAKRRLQRMPDSEPFTPVKAMAVDLFPHTPHCEVVMLFER</sequence>
<proteinExistence type="inferred from homology"/>
<evidence type="ECO:0000256" key="3">
    <source>
        <dbReference type="ARBA" id="ARBA00022691"/>
    </source>
</evidence>
<protein>
    <recommendedName>
        <fullName evidence="8">Methyltransferase domain-containing protein</fullName>
    </recommendedName>
</protein>
<feature type="binding site" evidence="4">
    <location>
        <position position="534"/>
    </location>
    <ligand>
        <name>S-adenosyl-L-methionine</name>
        <dbReference type="ChEBI" id="CHEBI:59789"/>
    </ligand>
</feature>
<dbReference type="OrthoDB" id="10250660at2759"/>
<dbReference type="Pfam" id="PF13847">
    <property type="entry name" value="Methyltransf_31"/>
    <property type="match status" value="1"/>
</dbReference>
<feature type="domain" description="Methyltransferase" evidence="8">
    <location>
        <begin position="256"/>
        <end position="315"/>
    </location>
</feature>
<dbReference type="STRING" id="69332.A0A388KMN0"/>
<dbReference type="Gramene" id="GBG71314">
    <property type="protein sequence ID" value="GBG71314"/>
    <property type="gene ID" value="CBR_g8736"/>
</dbReference>
<evidence type="ECO:0000256" key="2">
    <source>
        <dbReference type="ARBA" id="ARBA00022679"/>
    </source>
</evidence>
<dbReference type="PROSITE" id="PS51687">
    <property type="entry name" value="SAM_MT_RNA_M5U"/>
    <property type="match status" value="1"/>
</dbReference>
<feature type="active site" description="Nucleophile" evidence="4">
    <location>
        <position position="562"/>
    </location>
</feature>
<dbReference type="GO" id="GO:0006396">
    <property type="term" value="P:RNA processing"/>
    <property type="evidence" value="ECO:0007669"/>
    <property type="project" value="InterPro"/>
</dbReference>
<keyword evidence="6" id="KW-0175">Coiled coil</keyword>
<evidence type="ECO:0000313" key="10">
    <source>
        <dbReference type="Proteomes" id="UP000265515"/>
    </source>
</evidence>
<dbReference type="GO" id="GO:0000976">
    <property type="term" value="F:transcription cis-regulatory region binding"/>
    <property type="evidence" value="ECO:0007669"/>
    <property type="project" value="EnsemblPlants"/>
</dbReference>
<name>A0A388KMN0_CHABU</name>
<keyword evidence="3 4" id="KW-0949">S-adenosyl-L-methionine</keyword>
<evidence type="ECO:0000259" key="8">
    <source>
        <dbReference type="Pfam" id="PF13847"/>
    </source>
</evidence>
<dbReference type="Proteomes" id="UP000265515">
    <property type="component" value="Unassembled WGS sequence"/>
</dbReference>
<gene>
    <name evidence="9" type="ORF">CBR_g8736</name>
</gene>
<keyword evidence="1 4" id="KW-0489">Methyltransferase</keyword>
<evidence type="ECO:0000256" key="4">
    <source>
        <dbReference type="PROSITE-ProRule" id="PRU01024"/>
    </source>
</evidence>
<reference evidence="9 10" key="1">
    <citation type="journal article" date="2018" name="Cell">
        <title>The Chara Genome: Secondary Complexity and Implications for Plant Terrestrialization.</title>
        <authorList>
            <person name="Nishiyama T."/>
            <person name="Sakayama H."/>
            <person name="Vries J.D."/>
            <person name="Buschmann H."/>
            <person name="Saint-Marcoux D."/>
            <person name="Ullrich K.K."/>
            <person name="Haas F.B."/>
            <person name="Vanderstraeten L."/>
            <person name="Becker D."/>
            <person name="Lang D."/>
            <person name="Vosolsobe S."/>
            <person name="Rombauts S."/>
            <person name="Wilhelmsson P.K.I."/>
            <person name="Janitza P."/>
            <person name="Kern R."/>
            <person name="Heyl A."/>
            <person name="Rumpler F."/>
            <person name="Villalobos L.I.A.C."/>
            <person name="Clay J.M."/>
            <person name="Skokan R."/>
            <person name="Toyoda A."/>
            <person name="Suzuki Y."/>
            <person name="Kagoshima H."/>
            <person name="Schijlen E."/>
            <person name="Tajeshwar N."/>
            <person name="Catarino B."/>
            <person name="Hetherington A.J."/>
            <person name="Saltykova A."/>
            <person name="Bonnot C."/>
            <person name="Breuninger H."/>
            <person name="Symeonidi A."/>
            <person name="Radhakrishnan G.V."/>
            <person name="Van Nieuwerburgh F."/>
            <person name="Deforce D."/>
            <person name="Chang C."/>
            <person name="Karol K.G."/>
            <person name="Hedrich R."/>
            <person name="Ulvskov P."/>
            <person name="Glockner G."/>
            <person name="Delwiche C.F."/>
            <person name="Petrasek J."/>
            <person name="Van de Peer Y."/>
            <person name="Friml J."/>
            <person name="Beilby M."/>
            <person name="Dolan L."/>
            <person name="Kohara Y."/>
            <person name="Sugano S."/>
            <person name="Fujiyama A."/>
            <person name="Delaux P.-M."/>
            <person name="Quint M."/>
            <person name="TheiBen G."/>
            <person name="Hagemann M."/>
            <person name="Harholt J."/>
            <person name="Dunand C."/>
            <person name="Zachgo S."/>
            <person name="Langdale J."/>
            <person name="Maumus F."/>
            <person name="Straeten D.V.D."/>
            <person name="Gould S.B."/>
            <person name="Rensing S.A."/>
        </authorList>
    </citation>
    <scope>NUCLEOTIDE SEQUENCE [LARGE SCALE GENOMIC DNA]</scope>
    <source>
        <strain evidence="9 10">S276</strain>
    </source>
</reference>
<evidence type="ECO:0000256" key="1">
    <source>
        <dbReference type="ARBA" id="ARBA00022603"/>
    </source>
</evidence>
<dbReference type="InterPro" id="IPR025714">
    <property type="entry name" value="Methyltranfer_dom"/>
</dbReference>